<feature type="transmembrane region" description="Helical" evidence="8">
    <location>
        <begin position="307"/>
        <end position="323"/>
    </location>
</feature>
<dbReference type="GO" id="GO:0005886">
    <property type="term" value="C:plasma membrane"/>
    <property type="evidence" value="ECO:0007669"/>
    <property type="project" value="UniProtKB-SubCell"/>
</dbReference>
<sequence>MGWLRRHPLAAFLPLQAALYLWNLALLSPWMDEAGTLIVVRRPLTELLRFAAADVHPPLYYLLLFGWQRLPLGLGWTVQARTLTVVFALLGTVALDRLWGVRYSARTRITALALWTLSPCLLLYVRMCRSYSLQALWAIVAMAFLVRFLEKGSRRSGVLLALALLGALYTHYAAGIALIATANLGLWVRRRWRQSAALDAAIAIGYLPWILRLAASLGSWGSNAKSYTLTGSSALEVPVKLGYWAVSFVIGEATPDAMLLAGALLIPVAAYLVWKGARATPELAWIAGALALIGFIGVARWVSYPFVPARLLFVLPFFVLLAARGAEVQPRTGRWAIPALLALSLCGVGCYFQKTGFLNKQYPIPMREIAGEILRNSTAEDSAILVDSTNSDPIAMEYELNGRSFLQTSRPGTEAAIERVLADPRIRTVWFVRNTHDVSPEGWDARFDAELRSRMRATVHSYEPYSALERFLMHRPDAPRYFHELIEYRR</sequence>
<name>Q020G7_SOLUE</name>
<dbReference type="GO" id="GO:0009103">
    <property type="term" value="P:lipopolysaccharide biosynthetic process"/>
    <property type="evidence" value="ECO:0007669"/>
    <property type="project" value="UniProtKB-ARBA"/>
</dbReference>
<evidence type="ECO:0000313" key="9">
    <source>
        <dbReference type="EMBL" id="ABJ84686.1"/>
    </source>
</evidence>
<keyword evidence="6 8" id="KW-1133">Transmembrane helix</keyword>
<feature type="transmembrane region" description="Helical" evidence="8">
    <location>
        <begin position="283"/>
        <end position="301"/>
    </location>
</feature>
<dbReference type="eggNOG" id="COG5305">
    <property type="taxonomic scope" value="Bacteria"/>
</dbReference>
<dbReference type="GO" id="GO:0016763">
    <property type="term" value="F:pentosyltransferase activity"/>
    <property type="evidence" value="ECO:0007669"/>
    <property type="project" value="TreeGrafter"/>
</dbReference>
<organism evidence="9">
    <name type="scientific">Solibacter usitatus (strain Ellin6076)</name>
    <dbReference type="NCBI Taxonomy" id="234267"/>
    <lineage>
        <taxon>Bacteria</taxon>
        <taxon>Pseudomonadati</taxon>
        <taxon>Acidobacteriota</taxon>
        <taxon>Terriglobia</taxon>
        <taxon>Bryobacterales</taxon>
        <taxon>Solibacteraceae</taxon>
        <taxon>Candidatus Solibacter</taxon>
    </lineage>
</organism>
<evidence type="ECO:0000256" key="3">
    <source>
        <dbReference type="ARBA" id="ARBA00022676"/>
    </source>
</evidence>
<evidence type="ECO:0000256" key="5">
    <source>
        <dbReference type="ARBA" id="ARBA00022692"/>
    </source>
</evidence>
<accession>Q020G7</accession>
<keyword evidence="5 8" id="KW-0812">Transmembrane</keyword>
<comment type="subcellular location">
    <subcellularLocation>
        <location evidence="1">Cell membrane</location>
        <topology evidence="1">Multi-pass membrane protein</topology>
    </subcellularLocation>
</comment>
<dbReference type="OrthoDB" id="495800at2"/>
<dbReference type="InParanoid" id="Q020G7"/>
<dbReference type="PANTHER" id="PTHR33908:SF3">
    <property type="entry name" value="UNDECAPRENYL PHOSPHATE-ALPHA-4-AMINO-4-DEOXY-L-ARABINOSE ARABINOSYL TRANSFERASE"/>
    <property type="match status" value="1"/>
</dbReference>
<dbReference type="EMBL" id="CP000473">
    <property type="protein sequence ID" value="ABJ84686.1"/>
    <property type="molecule type" value="Genomic_DNA"/>
</dbReference>
<dbReference type="AlphaFoldDB" id="Q020G7"/>
<evidence type="ECO:0000256" key="1">
    <source>
        <dbReference type="ARBA" id="ARBA00004651"/>
    </source>
</evidence>
<feature type="transmembrane region" description="Helical" evidence="8">
    <location>
        <begin position="257"/>
        <end position="274"/>
    </location>
</feature>
<feature type="transmembrane region" description="Helical" evidence="8">
    <location>
        <begin position="131"/>
        <end position="149"/>
    </location>
</feature>
<reference evidence="9" key="1">
    <citation type="submission" date="2006-10" db="EMBL/GenBank/DDBJ databases">
        <title>Complete sequence of Solibacter usitatus Ellin6076.</title>
        <authorList>
            <consortium name="US DOE Joint Genome Institute"/>
            <person name="Copeland A."/>
            <person name="Lucas S."/>
            <person name="Lapidus A."/>
            <person name="Barry K."/>
            <person name="Detter J.C."/>
            <person name="Glavina del Rio T."/>
            <person name="Hammon N."/>
            <person name="Israni S."/>
            <person name="Dalin E."/>
            <person name="Tice H."/>
            <person name="Pitluck S."/>
            <person name="Thompson L.S."/>
            <person name="Brettin T."/>
            <person name="Bruce D."/>
            <person name="Han C."/>
            <person name="Tapia R."/>
            <person name="Gilna P."/>
            <person name="Schmutz J."/>
            <person name="Larimer F."/>
            <person name="Land M."/>
            <person name="Hauser L."/>
            <person name="Kyrpides N."/>
            <person name="Mikhailova N."/>
            <person name="Janssen P.H."/>
            <person name="Kuske C.R."/>
            <person name="Richardson P."/>
        </authorList>
    </citation>
    <scope>NUCLEOTIDE SEQUENCE</scope>
    <source>
        <strain evidence="9">Ellin6076</strain>
    </source>
</reference>
<keyword evidence="4" id="KW-0808">Transferase</keyword>
<proteinExistence type="predicted"/>
<dbReference type="KEGG" id="sus:Acid_3715"/>
<dbReference type="InterPro" id="IPR050297">
    <property type="entry name" value="LipidA_mod_glycosyltrf_83"/>
</dbReference>
<dbReference type="HOGENOM" id="CLU_547143_0_0_0"/>
<evidence type="ECO:0000256" key="7">
    <source>
        <dbReference type="ARBA" id="ARBA00023136"/>
    </source>
</evidence>
<feature type="transmembrane region" description="Helical" evidence="8">
    <location>
        <begin position="196"/>
        <end position="215"/>
    </location>
</feature>
<dbReference type="STRING" id="234267.Acid_3715"/>
<keyword evidence="7 8" id="KW-0472">Membrane</keyword>
<evidence type="ECO:0000256" key="4">
    <source>
        <dbReference type="ARBA" id="ARBA00022679"/>
    </source>
</evidence>
<keyword evidence="3" id="KW-0328">Glycosyltransferase</keyword>
<dbReference type="GO" id="GO:0010041">
    <property type="term" value="P:response to iron(III) ion"/>
    <property type="evidence" value="ECO:0007669"/>
    <property type="project" value="TreeGrafter"/>
</dbReference>
<feature type="transmembrane region" description="Helical" evidence="8">
    <location>
        <begin position="73"/>
        <end position="95"/>
    </location>
</feature>
<gene>
    <name evidence="9" type="ordered locus">Acid_3715</name>
</gene>
<feature type="transmembrane region" description="Helical" evidence="8">
    <location>
        <begin position="20"/>
        <end position="40"/>
    </location>
</feature>
<feature type="transmembrane region" description="Helical" evidence="8">
    <location>
        <begin position="158"/>
        <end position="184"/>
    </location>
</feature>
<evidence type="ECO:0000256" key="6">
    <source>
        <dbReference type="ARBA" id="ARBA00022989"/>
    </source>
</evidence>
<evidence type="ECO:0000256" key="8">
    <source>
        <dbReference type="SAM" id="Phobius"/>
    </source>
</evidence>
<protein>
    <submittedName>
        <fullName evidence="9">Membrane protein-like protein</fullName>
    </submittedName>
</protein>
<evidence type="ECO:0000256" key="2">
    <source>
        <dbReference type="ARBA" id="ARBA00022475"/>
    </source>
</evidence>
<feature type="transmembrane region" description="Helical" evidence="8">
    <location>
        <begin position="335"/>
        <end position="354"/>
    </location>
</feature>
<keyword evidence="2" id="KW-1003">Cell membrane</keyword>
<dbReference type="PANTHER" id="PTHR33908">
    <property type="entry name" value="MANNOSYLTRANSFERASE YKCB-RELATED"/>
    <property type="match status" value="1"/>
</dbReference>